<feature type="region of interest" description="Disordered" evidence="1">
    <location>
        <begin position="102"/>
        <end position="122"/>
    </location>
</feature>
<organism evidence="2">
    <name type="scientific">Rhizophora mucronata</name>
    <name type="common">Asiatic mangrove</name>
    <dbReference type="NCBI Taxonomy" id="61149"/>
    <lineage>
        <taxon>Eukaryota</taxon>
        <taxon>Viridiplantae</taxon>
        <taxon>Streptophyta</taxon>
        <taxon>Embryophyta</taxon>
        <taxon>Tracheophyta</taxon>
        <taxon>Spermatophyta</taxon>
        <taxon>Magnoliopsida</taxon>
        <taxon>eudicotyledons</taxon>
        <taxon>Gunneridae</taxon>
        <taxon>Pentapetalae</taxon>
        <taxon>rosids</taxon>
        <taxon>fabids</taxon>
        <taxon>Malpighiales</taxon>
        <taxon>Rhizophoraceae</taxon>
        <taxon>Rhizophora</taxon>
    </lineage>
</organism>
<evidence type="ECO:0000256" key="1">
    <source>
        <dbReference type="SAM" id="MobiDB-lite"/>
    </source>
</evidence>
<dbReference type="AlphaFoldDB" id="A0A2P2ILV1"/>
<name>A0A2P2ILV1_RHIMU</name>
<sequence>MGDFSPQKNKREDKFKSLDRQILHMPSELNHDIPGMKPSLSEAEFLVDDGIYQACGVEHQFIPSFSSQSPLHSNNQSDKVMSGDLASLRNGRGEDTCVSLRLGNNEAKRQRSSVPIDVDEPK</sequence>
<reference evidence="2" key="1">
    <citation type="submission" date="2018-02" db="EMBL/GenBank/DDBJ databases">
        <title>Rhizophora mucronata_Transcriptome.</title>
        <authorList>
            <person name="Meera S.P."/>
            <person name="Sreeshan A."/>
            <person name="Augustine A."/>
        </authorList>
    </citation>
    <scope>NUCLEOTIDE SEQUENCE</scope>
    <source>
        <tissue evidence="2">Leaf</tissue>
    </source>
</reference>
<feature type="compositionally biased region" description="Polar residues" evidence="1">
    <location>
        <begin position="64"/>
        <end position="79"/>
    </location>
</feature>
<proteinExistence type="predicted"/>
<accession>A0A2P2ILV1</accession>
<feature type="region of interest" description="Disordered" evidence="1">
    <location>
        <begin position="64"/>
        <end position="88"/>
    </location>
</feature>
<evidence type="ECO:0000313" key="2">
    <source>
        <dbReference type="EMBL" id="MBW82209.1"/>
    </source>
</evidence>
<dbReference type="EMBL" id="GGEC01001726">
    <property type="protein sequence ID" value="MBW82209.1"/>
    <property type="molecule type" value="Transcribed_RNA"/>
</dbReference>
<dbReference type="PANTHER" id="PTHR31521">
    <property type="entry name" value="EXPRESSED PROTEIN"/>
    <property type="match status" value="1"/>
</dbReference>
<dbReference type="InterPro" id="IPR057906">
    <property type="entry name" value="Nal1"/>
</dbReference>
<dbReference type="PANTHER" id="PTHR31521:SF3">
    <property type="entry name" value="TRYPSIN FAMILY PROTEIN"/>
    <property type="match status" value="1"/>
</dbReference>
<protein>
    <submittedName>
        <fullName evidence="2">Uncharacterized protein MANES_06G171700</fullName>
    </submittedName>
</protein>